<dbReference type="AlphaFoldDB" id="R8W901"/>
<dbReference type="eggNOG" id="COG1652">
    <property type="taxonomic scope" value="Bacteria"/>
</dbReference>
<protein>
    <recommendedName>
        <fullName evidence="1">LysM domain-containing protein</fullName>
    </recommendedName>
</protein>
<reference evidence="2 3" key="1">
    <citation type="submission" date="2013-01" db="EMBL/GenBank/DDBJ databases">
        <title>The Genome Sequence of Butyricicoccus pullicaecorum 1.2.</title>
        <authorList>
            <consortium name="The Broad Institute Genome Sequencing Platform"/>
            <person name="Earl A."/>
            <person name="Ward D."/>
            <person name="Feldgarden M."/>
            <person name="Gevers D."/>
            <person name="Van Immerseel F."/>
            <person name="Eeckhaut V."/>
            <person name="Walker B."/>
            <person name="Young S.K."/>
            <person name="Zeng Q."/>
            <person name="Gargeya S."/>
            <person name="Fitzgerald M."/>
            <person name="Haas B."/>
            <person name="Abouelleil A."/>
            <person name="Alvarado L."/>
            <person name="Arachchi H.M."/>
            <person name="Berlin A.M."/>
            <person name="Chapman S.B."/>
            <person name="Dewar J."/>
            <person name="Goldberg J."/>
            <person name="Griggs A."/>
            <person name="Gujja S."/>
            <person name="Hansen M."/>
            <person name="Howarth C."/>
            <person name="Imamovic A."/>
            <person name="Larimer J."/>
            <person name="McCowan C."/>
            <person name="Murphy C."/>
            <person name="Neiman D."/>
            <person name="Pearson M."/>
            <person name="Priest M."/>
            <person name="Roberts A."/>
            <person name="Saif S."/>
            <person name="Shea T."/>
            <person name="Sisk P."/>
            <person name="Sykes S."/>
            <person name="Wortman J."/>
            <person name="Nusbaum C."/>
            <person name="Birren B."/>
        </authorList>
    </citation>
    <scope>NUCLEOTIDE SEQUENCE [LARGE SCALE GENOMIC DNA]</scope>
    <source>
        <strain evidence="2 3">1.2</strain>
    </source>
</reference>
<dbReference type="PANTHER" id="PTHR34700:SF4">
    <property type="entry name" value="PHAGE-LIKE ELEMENT PBSX PROTEIN XKDP"/>
    <property type="match status" value="1"/>
</dbReference>
<dbReference type="OrthoDB" id="9800780at2"/>
<accession>R8W901</accession>
<dbReference type="RefSeq" id="WP_016146545.1">
    <property type="nucleotide sequence ID" value="NZ_KB976103.1"/>
</dbReference>
<evidence type="ECO:0000313" key="3">
    <source>
        <dbReference type="Proteomes" id="UP000013981"/>
    </source>
</evidence>
<dbReference type="InterPro" id="IPR018392">
    <property type="entry name" value="LysM"/>
</dbReference>
<dbReference type="InterPro" id="IPR052196">
    <property type="entry name" value="Bact_Kbp"/>
</dbReference>
<feature type="domain" description="LysM" evidence="1">
    <location>
        <begin position="172"/>
        <end position="233"/>
    </location>
</feature>
<keyword evidence="3" id="KW-1185">Reference proteome</keyword>
<dbReference type="Pfam" id="PF01476">
    <property type="entry name" value="LysM"/>
    <property type="match status" value="1"/>
</dbReference>
<organism evidence="2 3">
    <name type="scientific">Butyricicoccus pullicaecorum 1.2</name>
    <dbReference type="NCBI Taxonomy" id="1203606"/>
    <lineage>
        <taxon>Bacteria</taxon>
        <taxon>Bacillati</taxon>
        <taxon>Bacillota</taxon>
        <taxon>Clostridia</taxon>
        <taxon>Eubacteriales</taxon>
        <taxon>Butyricicoccaceae</taxon>
        <taxon>Butyricicoccus</taxon>
    </lineage>
</organism>
<dbReference type="PATRIC" id="fig|1203606.4.peg.308"/>
<proteinExistence type="predicted"/>
<dbReference type="PROSITE" id="PS51782">
    <property type="entry name" value="LYSM"/>
    <property type="match status" value="1"/>
</dbReference>
<evidence type="ECO:0000313" key="2">
    <source>
        <dbReference type="EMBL" id="EOQ39642.1"/>
    </source>
</evidence>
<gene>
    <name evidence="2" type="ORF">HMPREF1526_00336</name>
</gene>
<dbReference type="Proteomes" id="UP000013981">
    <property type="component" value="Unassembled WGS sequence"/>
</dbReference>
<dbReference type="EMBL" id="AQOB01000002">
    <property type="protein sequence ID" value="EOQ39642.1"/>
    <property type="molecule type" value="Genomic_DNA"/>
</dbReference>
<dbReference type="CDD" id="cd00118">
    <property type="entry name" value="LysM"/>
    <property type="match status" value="1"/>
</dbReference>
<name>R8W901_9FIRM</name>
<evidence type="ECO:0000259" key="1">
    <source>
        <dbReference type="PROSITE" id="PS51782"/>
    </source>
</evidence>
<dbReference type="InterPro" id="IPR036779">
    <property type="entry name" value="LysM_dom_sf"/>
</dbReference>
<comment type="caution">
    <text evidence="2">The sequence shown here is derived from an EMBL/GenBank/DDBJ whole genome shotgun (WGS) entry which is preliminary data.</text>
</comment>
<dbReference type="PANTHER" id="PTHR34700">
    <property type="entry name" value="POTASSIUM BINDING PROTEIN KBP"/>
    <property type="match status" value="1"/>
</dbReference>
<sequence length="237" mass="26269">MYQLYLSSFLFPVAPEKLTLKIDNRNETVELIGDGVVSILKQPGLTKVTFSTLLPNVRYPFAAYESDFQPASWYLTALEQIKLSAKPVAFRLLRTASGLSWQTSDTTLRVSLEEYTINEDAAQYGGDVMVDVTLLQYRAWATKTLEITKTASGGASAAITTPRDTSGRETPQSYTVQAGDNLWNLAKKYLGDGSKSDQLYESNRETIEQAARQNDRASSSNGWWIYPGTVLKLPEGS</sequence>
<dbReference type="HOGENOM" id="CLU_077348_1_0_9"/>
<dbReference type="Gene3D" id="3.10.350.10">
    <property type="entry name" value="LysM domain"/>
    <property type="match status" value="1"/>
</dbReference>